<feature type="transmembrane region" description="Helical" evidence="5">
    <location>
        <begin position="178"/>
        <end position="203"/>
    </location>
</feature>
<dbReference type="EMBL" id="CP014673">
    <property type="protein sequence ID" value="ANX01104.1"/>
    <property type="molecule type" value="Genomic_DNA"/>
</dbReference>
<dbReference type="InterPro" id="IPR052719">
    <property type="entry name" value="CvpA-like"/>
</dbReference>
<dbReference type="RefSeq" id="WP_015358883.1">
    <property type="nucleotide sequence ID" value="NZ_CP014673.1"/>
</dbReference>
<evidence type="ECO:0000256" key="4">
    <source>
        <dbReference type="ARBA" id="ARBA00023136"/>
    </source>
</evidence>
<dbReference type="Proteomes" id="UP000092931">
    <property type="component" value="Chromosome"/>
</dbReference>
<reference evidence="6 7" key="1">
    <citation type="submission" date="2016-02" db="EMBL/GenBank/DDBJ databases">
        <title>Comparison of Clostridium stercorarium subspecies using comparative genomics and transcriptomics.</title>
        <authorList>
            <person name="Schellenberg J."/>
            <person name="Thallinger G."/>
            <person name="Levin D.B."/>
            <person name="Zhang X."/>
            <person name="Alvare G."/>
            <person name="Fristensky B."/>
            <person name="Sparling R."/>
        </authorList>
    </citation>
    <scope>NUCLEOTIDE SEQUENCE [LARGE SCALE GENOMIC DNA]</scope>
    <source>
        <strain evidence="6 7">DSM 9219</strain>
    </source>
</reference>
<evidence type="ECO:0008006" key="8">
    <source>
        <dbReference type="Google" id="ProtNLM"/>
    </source>
</evidence>
<dbReference type="PANTHER" id="PTHR36926:SF1">
    <property type="entry name" value="COLICIN V PRODUCTION PROTEIN"/>
    <property type="match status" value="1"/>
</dbReference>
<feature type="transmembrane region" description="Helical" evidence="5">
    <location>
        <begin position="61"/>
        <end position="86"/>
    </location>
</feature>
<keyword evidence="3 5" id="KW-1133">Transmembrane helix</keyword>
<organism evidence="6 7">
    <name type="scientific">Thermoclostridium stercorarium subsp. leptospartum DSM 9219</name>
    <dbReference type="NCBI Taxonomy" id="1346611"/>
    <lineage>
        <taxon>Bacteria</taxon>
        <taxon>Bacillati</taxon>
        <taxon>Bacillota</taxon>
        <taxon>Clostridia</taxon>
        <taxon>Eubacteriales</taxon>
        <taxon>Oscillospiraceae</taxon>
        <taxon>Thermoclostridium</taxon>
    </lineage>
</organism>
<sequence length="267" mass="29262">MSRERLNIDRIPIVILMIALAAVVFLNYILQWGLNWIDYTIIGVIFISAFVGYVRGLIKAVFSLAGYIAAVVCSALFSEPVALFIMEKTNIRETIVKTLEEAYSGFTVPAFRQSVDFSVIENSNQLFEKYPVLKEFLNDNTILGQLFDMANPLEAGANVLSDAVASLADLLVFSVLKVISIIIVFFLVKLIVSIIGGMINSLISHSGILSTTNKTVGMILGMVIGCVIVYVAMFYVIPFLGSLNIIAIPKEYGESVILGLIFAKKSL</sequence>
<evidence type="ECO:0000313" key="7">
    <source>
        <dbReference type="Proteomes" id="UP000092931"/>
    </source>
</evidence>
<dbReference type="PANTHER" id="PTHR36926">
    <property type="entry name" value="COLICIN V PRODUCTION PROTEIN"/>
    <property type="match status" value="1"/>
</dbReference>
<evidence type="ECO:0000256" key="5">
    <source>
        <dbReference type="SAM" id="Phobius"/>
    </source>
</evidence>
<keyword evidence="2 5" id="KW-0812">Transmembrane</keyword>
<dbReference type="InterPro" id="IPR003825">
    <property type="entry name" value="Colicin-V_CvpA"/>
</dbReference>
<accession>A0A1B1YK35</accession>
<evidence type="ECO:0000256" key="3">
    <source>
        <dbReference type="ARBA" id="ARBA00022989"/>
    </source>
</evidence>
<dbReference type="GO" id="GO:0009403">
    <property type="term" value="P:toxin biosynthetic process"/>
    <property type="evidence" value="ECO:0007669"/>
    <property type="project" value="InterPro"/>
</dbReference>
<evidence type="ECO:0000256" key="2">
    <source>
        <dbReference type="ARBA" id="ARBA00022692"/>
    </source>
</evidence>
<feature type="transmembrane region" description="Helical" evidence="5">
    <location>
        <begin position="12"/>
        <end position="30"/>
    </location>
</feature>
<dbReference type="AlphaFoldDB" id="A0A1B1YK35"/>
<dbReference type="GO" id="GO:0016020">
    <property type="term" value="C:membrane"/>
    <property type="evidence" value="ECO:0007669"/>
    <property type="project" value="UniProtKB-SubCell"/>
</dbReference>
<comment type="subcellular location">
    <subcellularLocation>
        <location evidence="1">Membrane</location>
        <topology evidence="1">Multi-pass membrane protein</topology>
    </subcellularLocation>
</comment>
<evidence type="ECO:0000256" key="1">
    <source>
        <dbReference type="ARBA" id="ARBA00004141"/>
    </source>
</evidence>
<keyword evidence="4 5" id="KW-0472">Membrane</keyword>
<name>A0A1B1YK35_THEST</name>
<gene>
    <name evidence="6" type="ORF">CSTERLE_05690</name>
</gene>
<protein>
    <recommendedName>
        <fullName evidence="8">Colicin V production protein</fullName>
    </recommendedName>
</protein>
<feature type="transmembrane region" description="Helical" evidence="5">
    <location>
        <begin position="36"/>
        <end position="54"/>
    </location>
</feature>
<evidence type="ECO:0000313" key="6">
    <source>
        <dbReference type="EMBL" id="ANX01104.1"/>
    </source>
</evidence>
<dbReference type="Pfam" id="PF02674">
    <property type="entry name" value="Colicin_V"/>
    <property type="match status" value="2"/>
</dbReference>
<feature type="transmembrane region" description="Helical" evidence="5">
    <location>
        <begin position="215"/>
        <end position="237"/>
    </location>
</feature>
<proteinExistence type="predicted"/>